<evidence type="ECO:0000256" key="1">
    <source>
        <dbReference type="SAM" id="MobiDB-lite"/>
    </source>
</evidence>
<accession>A0A8R7R1T5</accession>
<keyword evidence="3" id="KW-1185">Reference proteome</keyword>
<evidence type="ECO:0000313" key="2">
    <source>
        <dbReference type="EnsemblPlants" id="TuG1812G0700004014.01.T01.cds261371"/>
    </source>
</evidence>
<sequence length="193" mass="22115">MSPWRELFHKPRIWSCEHAESSGGMLPSKVFMLRLRSRSPLRRPSSDGMPPLKLLFDSCSLVREVRLAMQGGMEPEMPSDWRSSAITRRGDTMLQVIPCHSQTSRDVLLHEAKTPAGPESQDLKQRRDCLSFSVSPQVANVRQQKKAKRHRNQTKPGNKTPEDAIVIVCRSMWMKALICKRMFKHSTMERDSS</sequence>
<dbReference type="AlphaFoldDB" id="A0A8R7R1T5"/>
<dbReference type="Gramene" id="TuG1812G0700004014.01.T01">
    <property type="protein sequence ID" value="TuG1812G0700004014.01.T01.cds261371"/>
    <property type="gene ID" value="TuG1812G0700004014.01"/>
</dbReference>
<organism evidence="2 3">
    <name type="scientific">Triticum urartu</name>
    <name type="common">Red wild einkorn</name>
    <name type="synonym">Crithodium urartu</name>
    <dbReference type="NCBI Taxonomy" id="4572"/>
    <lineage>
        <taxon>Eukaryota</taxon>
        <taxon>Viridiplantae</taxon>
        <taxon>Streptophyta</taxon>
        <taxon>Embryophyta</taxon>
        <taxon>Tracheophyta</taxon>
        <taxon>Spermatophyta</taxon>
        <taxon>Magnoliopsida</taxon>
        <taxon>Liliopsida</taxon>
        <taxon>Poales</taxon>
        <taxon>Poaceae</taxon>
        <taxon>BOP clade</taxon>
        <taxon>Pooideae</taxon>
        <taxon>Triticodae</taxon>
        <taxon>Triticeae</taxon>
        <taxon>Triticinae</taxon>
        <taxon>Triticum</taxon>
    </lineage>
</organism>
<dbReference type="Proteomes" id="UP000015106">
    <property type="component" value="Chromosome 7"/>
</dbReference>
<reference evidence="2" key="3">
    <citation type="submission" date="2022-06" db="UniProtKB">
        <authorList>
            <consortium name="EnsemblPlants"/>
        </authorList>
    </citation>
    <scope>IDENTIFICATION</scope>
</reference>
<proteinExistence type="predicted"/>
<evidence type="ECO:0000313" key="3">
    <source>
        <dbReference type="Proteomes" id="UP000015106"/>
    </source>
</evidence>
<feature type="compositionally biased region" description="Basic residues" evidence="1">
    <location>
        <begin position="143"/>
        <end position="153"/>
    </location>
</feature>
<dbReference type="EnsemblPlants" id="TuG1812G0700004014.01.T01">
    <property type="protein sequence ID" value="TuG1812G0700004014.01.T01.cds261371"/>
    <property type="gene ID" value="TuG1812G0700004014.01"/>
</dbReference>
<reference evidence="2" key="2">
    <citation type="submission" date="2018-03" db="EMBL/GenBank/DDBJ databases">
        <title>The Triticum urartu genome reveals the dynamic nature of wheat genome evolution.</title>
        <authorList>
            <person name="Ling H."/>
            <person name="Ma B."/>
            <person name="Shi X."/>
            <person name="Liu H."/>
            <person name="Dong L."/>
            <person name="Sun H."/>
            <person name="Cao Y."/>
            <person name="Gao Q."/>
            <person name="Zheng S."/>
            <person name="Li Y."/>
            <person name="Yu Y."/>
            <person name="Du H."/>
            <person name="Qi M."/>
            <person name="Li Y."/>
            <person name="Yu H."/>
            <person name="Cui Y."/>
            <person name="Wang N."/>
            <person name="Chen C."/>
            <person name="Wu H."/>
            <person name="Zhao Y."/>
            <person name="Zhang J."/>
            <person name="Li Y."/>
            <person name="Zhou W."/>
            <person name="Zhang B."/>
            <person name="Hu W."/>
            <person name="Eijk M."/>
            <person name="Tang J."/>
            <person name="Witsenboer H."/>
            <person name="Zhao S."/>
            <person name="Li Z."/>
            <person name="Zhang A."/>
            <person name="Wang D."/>
            <person name="Liang C."/>
        </authorList>
    </citation>
    <scope>NUCLEOTIDE SEQUENCE [LARGE SCALE GENOMIC DNA]</scope>
    <source>
        <strain evidence="2">cv. G1812</strain>
    </source>
</reference>
<protein>
    <submittedName>
        <fullName evidence="2">Uncharacterized protein</fullName>
    </submittedName>
</protein>
<name>A0A8R7R1T5_TRIUA</name>
<reference evidence="3" key="1">
    <citation type="journal article" date="2013" name="Nature">
        <title>Draft genome of the wheat A-genome progenitor Triticum urartu.</title>
        <authorList>
            <person name="Ling H.Q."/>
            <person name="Zhao S."/>
            <person name="Liu D."/>
            <person name="Wang J."/>
            <person name="Sun H."/>
            <person name="Zhang C."/>
            <person name="Fan H."/>
            <person name="Li D."/>
            <person name="Dong L."/>
            <person name="Tao Y."/>
            <person name="Gao C."/>
            <person name="Wu H."/>
            <person name="Li Y."/>
            <person name="Cui Y."/>
            <person name="Guo X."/>
            <person name="Zheng S."/>
            <person name="Wang B."/>
            <person name="Yu K."/>
            <person name="Liang Q."/>
            <person name="Yang W."/>
            <person name="Lou X."/>
            <person name="Chen J."/>
            <person name="Feng M."/>
            <person name="Jian J."/>
            <person name="Zhang X."/>
            <person name="Luo G."/>
            <person name="Jiang Y."/>
            <person name="Liu J."/>
            <person name="Wang Z."/>
            <person name="Sha Y."/>
            <person name="Zhang B."/>
            <person name="Wu H."/>
            <person name="Tang D."/>
            <person name="Shen Q."/>
            <person name="Xue P."/>
            <person name="Zou S."/>
            <person name="Wang X."/>
            <person name="Liu X."/>
            <person name="Wang F."/>
            <person name="Yang Y."/>
            <person name="An X."/>
            <person name="Dong Z."/>
            <person name="Zhang K."/>
            <person name="Zhang X."/>
            <person name="Luo M.C."/>
            <person name="Dvorak J."/>
            <person name="Tong Y."/>
            <person name="Wang J."/>
            <person name="Yang H."/>
            <person name="Li Z."/>
            <person name="Wang D."/>
            <person name="Zhang A."/>
            <person name="Wang J."/>
        </authorList>
    </citation>
    <scope>NUCLEOTIDE SEQUENCE</scope>
    <source>
        <strain evidence="3">cv. G1812</strain>
    </source>
</reference>
<feature type="region of interest" description="Disordered" evidence="1">
    <location>
        <begin position="134"/>
        <end position="160"/>
    </location>
</feature>